<dbReference type="EMBL" id="JBHMCR010000022">
    <property type="protein sequence ID" value="MFB9524754.1"/>
    <property type="molecule type" value="Genomic_DNA"/>
</dbReference>
<accession>A0ABV5PNS0</accession>
<evidence type="ECO:0000313" key="3">
    <source>
        <dbReference type="Proteomes" id="UP001589718"/>
    </source>
</evidence>
<reference evidence="2 3" key="1">
    <citation type="submission" date="2024-09" db="EMBL/GenBank/DDBJ databases">
        <authorList>
            <person name="Sun Q."/>
            <person name="Mori K."/>
        </authorList>
    </citation>
    <scope>NUCLEOTIDE SEQUENCE [LARGE SCALE GENOMIC DNA]</scope>
    <source>
        <strain evidence="2 3">JCM 4362</strain>
    </source>
</reference>
<organism evidence="2 3">
    <name type="scientific">Streptomyces cremeus</name>
    <dbReference type="NCBI Taxonomy" id="66881"/>
    <lineage>
        <taxon>Bacteria</taxon>
        <taxon>Bacillati</taxon>
        <taxon>Actinomycetota</taxon>
        <taxon>Actinomycetes</taxon>
        <taxon>Kitasatosporales</taxon>
        <taxon>Streptomycetaceae</taxon>
        <taxon>Streptomyces</taxon>
    </lineage>
</organism>
<proteinExistence type="predicted"/>
<dbReference type="RefSeq" id="WP_345225123.1">
    <property type="nucleotide sequence ID" value="NZ_BAAAXE010000013.1"/>
</dbReference>
<feature type="compositionally biased region" description="Basic residues" evidence="1">
    <location>
        <begin position="15"/>
        <end position="24"/>
    </location>
</feature>
<gene>
    <name evidence="2" type="ORF">ACFFTU_32960</name>
</gene>
<name>A0ABV5PNS0_STRCM</name>
<dbReference type="Proteomes" id="UP001589718">
    <property type="component" value="Unassembled WGS sequence"/>
</dbReference>
<evidence type="ECO:0000313" key="2">
    <source>
        <dbReference type="EMBL" id="MFB9524754.1"/>
    </source>
</evidence>
<evidence type="ECO:0000256" key="1">
    <source>
        <dbReference type="SAM" id="MobiDB-lite"/>
    </source>
</evidence>
<comment type="caution">
    <text evidence="2">The sequence shown here is derived from an EMBL/GenBank/DDBJ whole genome shotgun (WGS) entry which is preliminary data.</text>
</comment>
<sequence length="305" mass="32997">MEHAKNQTRTNSTTRHTRSTRRALRREVPSTVGLLADREDFDAMRAYRTFTFDSHGTYLQQVDDLLKTLSAEGLHTSVALFDPEEFAEFCTSTGLDPDRPETRARFTAQVAARGACVPYTGEPVDRIIPVLVDTAVRRATWDCATLLLTGLGDCASCGEDIGKEAFERSSHLLVALLKGAGHGTHHLVCSVPAEGEQLLSVLHAEAGTDGVPELSDDEGAEFVTVLAAGIALESPGGVVLRTTRDGRPDRVYGWRLDRGGLRALTEAEVFNAYCTDAETGEPVSPESGVDYCAGYPLEEDPGPHH</sequence>
<feature type="region of interest" description="Disordered" evidence="1">
    <location>
        <begin position="1"/>
        <end position="26"/>
    </location>
</feature>
<protein>
    <submittedName>
        <fullName evidence="2">Uncharacterized protein</fullName>
    </submittedName>
</protein>
<keyword evidence="3" id="KW-1185">Reference proteome</keyword>